<dbReference type="AlphaFoldDB" id="A0A485KVS3"/>
<evidence type="ECO:0000259" key="7">
    <source>
        <dbReference type="PROSITE" id="PS50181"/>
    </source>
</evidence>
<proteinExistence type="predicted"/>
<keyword evidence="4" id="KW-0408">Iron</keyword>
<dbReference type="Pfam" id="PF12937">
    <property type="entry name" value="F-box-like"/>
    <property type="match status" value="1"/>
</dbReference>
<feature type="domain" description="JmjC" evidence="8">
    <location>
        <begin position="267"/>
        <end position="428"/>
    </location>
</feature>
<evidence type="ECO:0000313" key="11">
    <source>
        <dbReference type="Proteomes" id="UP000332933"/>
    </source>
</evidence>
<evidence type="ECO:0000256" key="3">
    <source>
        <dbReference type="ARBA" id="ARBA00023002"/>
    </source>
</evidence>
<comment type="subcellular location">
    <subcellularLocation>
        <location evidence="1">Nucleus</location>
    </subcellularLocation>
</comment>
<evidence type="ECO:0000256" key="5">
    <source>
        <dbReference type="ARBA" id="ARBA00023242"/>
    </source>
</evidence>
<evidence type="ECO:0000256" key="4">
    <source>
        <dbReference type="ARBA" id="ARBA00023004"/>
    </source>
</evidence>
<dbReference type="GO" id="GO:0046872">
    <property type="term" value="F:metal ion binding"/>
    <property type="evidence" value="ECO:0007669"/>
    <property type="project" value="UniProtKB-KW"/>
</dbReference>
<accession>A0A485KVS3</accession>
<dbReference type="SMART" id="SM00558">
    <property type="entry name" value="JmjC"/>
    <property type="match status" value="1"/>
</dbReference>
<evidence type="ECO:0000256" key="1">
    <source>
        <dbReference type="ARBA" id="ARBA00004123"/>
    </source>
</evidence>
<dbReference type="FunFam" id="2.60.120.650:FF:000045">
    <property type="entry name" value="F-box protein At1g78280"/>
    <property type="match status" value="1"/>
</dbReference>
<dbReference type="EMBL" id="VJMH01005345">
    <property type="protein sequence ID" value="KAF0697075.1"/>
    <property type="molecule type" value="Genomic_DNA"/>
</dbReference>
<reference evidence="10 11" key="1">
    <citation type="submission" date="2019-03" db="EMBL/GenBank/DDBJ databases">
        <authorList>
            <person name="Gaulin E."/>
            <person name="Dumas B."/>
        </authorList>
    </citation>
    <scope>NUCLEOTIDE SEQUENCE [LARGE SCALE GENOMIC DNA]</scope>
    <source>
        <strain evidence="10">CBS 568.67</strain>
    </source>
</reference>
<name>A0A485KVS3_9STRA</name>
<keyword evidence="2" id="KW-0479">Metal-binding</keyword>
<protein>
    <submittedName>
        <fullName evidence="10">Aste57867_12222 protein</fullName>
    </submittedName>
</protein>
<dbReference type="InterPro" id="IPR041667">
    <property type="entry name" value="Cupin_8"/>
</dbReference>
<evidence type="ECO:0000256" key="6">
    <source>
        <dbReference type="SAM" id="MobiDB-lite"/>
    </source>
</evidence>
<dbReference type="OrthoDB" id="424465at2759"/>
<dbReference type="Proteomes" id="UP000332933">
    <property type="component" value="Unassembled WGS sequence"/>
</dbReference>
<dbReference type="InterPro" id="IPR036047">
    <property type="entry name" value="F-box-like_dom_sf"/>
</dbReference>
<organism evidence="10 11">
    <name type="scientific">Aphanomyces stellatus</name>
    <dbReference type="NCBI Taxonomy" id="120398"/>
    <lineage>
        <taxon>Eukaryota</taxon>
        <taxon>Sar</taxon>
        <taxon>Stramenopiles</taxon>
        <taxon>Oomycota</taxon>
        <taxon>Saprolegniomycetes</taxon>
        <taxon>Saprolegniales</taxon>
        <taxon>Verrucalvaceae</taxon>
        <taxon>Aphanomyces</taxon>
    </lineage>
</organism>
<dbReference type="CDD" id="cd09917">
    <property type="entry name" value="F-box_SF"/>
    <property type="match status" value="1"/>
</dbReference>
<gene>
    <name evidence="10" type="primary">Aste57867_12222</name>
    <name evidence="9" type="ORF">As57867_012177</name>
    <name evidence="10" type="ORF">ASTE57867_12222</name>
</gene>
<evidence type="ECO:0000313" key="10">
    <source>
        <dbReference type="EMBL" id="VFT89076.1"/>
    </source>
</evidence>
<dbReference type="InterPro" id="IPR050910">
    <property type="entry name" value="JMJD6_ArgDemeth/LysHydrox"/>
</dbReference>
<reference evidence="9" key="2">
    <citation type="submission" date="2019-06" db="EMBL/GenBank/DDBJ databases">
        <title>Genomics analysis of Aphanomyces spp. identifies a new class of oomycete effector associated with host adaptation.</title>
        <authorList>
            <person name="Gaulin E."/>
        </authorList>
    </citation>
    <scope>NUCLEOTIDE SEQUENCE</scope>
    <source>
        <strain evidence="9">CBS 578.67</strain>
    </source>
</reference>
<keyword evidence="5" id="KW-0539">Nucleus</keyword>
<sequence>MTKRQRTDGSTAASAEAPSQGGASCVDTSKTPTKMQHPLGIKPWGNCFNDMDKGIKPCRPQGLGRFDGLPDTVLHGIFSCLDAPTLGRTAAASRAWYVFSYHDEFWRPLVLLQFGGTFVPQATWRETYIATSHPAFHCPSDQLARVQVQGFYSDLLFQPFYCAQRPSALLSTASMQVDTIPRVDGATLSVEAFKAQFERPNLPVILTNVVTEWPAWTRWDDAYLKRTCGATTFYAGGFNMTIEQYINYSRTLRDDQPLFIFDRHFATTVPPLAADYTVPAFFQDDLFKLLGPDRRPAFRWLIYGPEGSGSSFHIDPNATCAWNAVLRGTKKWIMFPPEVVPPGVHPSTDGGEVSTPVSLMEWFVTFYAQIKSKTPVHLEGTCRAGEMIFVPRGWWHLVLNTEESLAITQNYVSPSNLDHVLSFLKDKPDQVSGIDEERRPHLYAEFRAALEATHPELLVPFDEAQKKKKATWASLVQTDTAANNAPFSFGF</sequence>
<feature type="domain" description="F-box" evidence="7">
    <location>
        <begin position="63"/>
        <end position="109"/>
    </location>
</feature>
<dbReference type="Gene3D" id="1.20.1280.50">
    <property type="match status" value="1"/>
</dbReference>
<dbReference type="PANTHER" id="PTHR12480">
    <property type="entry name" value="ARGININE DEMETHYLASE AND LYSYL-HYDROXYLASE JMJD"/>
    <property type="match status" value="1"/>
</dbReference>
<evidence type="ECO:0000313" key="9">
    <source>
        <dbReference type="EMBL" id="KAF0697075.1"/>
    </source>
</evidence>
<dbReference type="SUPFAM" id="SSF81383">
    <property type="entry name" value="F-box domain"/>
    <property type="match status" value="1"/>
</dbReference>
<dbReference type="Pfam" id="PF13621">
    <property type="entry name" value="Cupin_8"/>
    <property type="match status" value="1"/>
</dbReference>
<dbReference type="SUPFAM" id="SSF51197">
    <property type="entry name" value="Clavaminate synthase-like"/>
    <property type="match status" value="1"/>
</dbReference>
<feature type="region of interest" description="Disordered" evidence="6">
    <location>
        <begin position="1"/>
        <end position="34"/>
    </location>
</feature>
<dbReference type="GO" id="GO:0005634">
    <property type="term" value="C:nucleus"/>
    <property type="evidence" value="ECO:0007669"/>
    <property type="project" value="UniProtKB-SubCell"/>
</dbReference>
<dbReference type="Gene3D" id="2.60.120.650">
    <property type="entry name" value="Cupin"/>
    <property type="match status" value="1"/>
</dbReference>
<dbReference type="GO" id="GO:0000987">
    <property type="term" value="F:cis-regulatory region sequence-specific DNA binding"/>
    <property type="evidence" value="ECO:0007669"/>
    <property type="project" value="TreeGrafter"/>
</dbReference>
<dbReference type="PROSITE" id="PS50181">
    <property type="entry name" value="FBOX"/>
    <property type="match status" value="1"/>
</dbReference>
<dbReference type="EMBL" id="CAADRA010005366">
    <property type="protein sequence ID" value="VFT89076.1"/>
    <property type="molecule type" value="Genomic_DNA"/>
</dbReference>
<dbReference type="GO" id="GO:0016491">
    <property type="term" value="F:oxidoreductase activity"/>
    <property type="evidence" value="ECO:0007669"/>
    <property type="project" value="UniProtKB-KW"/>
</dbReference>
<dbReference type="PANTHER" id="PTHR12480:SF21">
    <property type="entry name" value="JMJC DOMAIN-CONTAINING PROTEIN 8"/>
    <property type="match status" value="1"/>
</dbReference>
<keyword evidence="11" id="KW-1185">Reference proteome</keyword>
<evidence type="ECO:0000259" key="8">
    <source>
        <dbReference type="PROSITE" id="PS51184"/>
    </source>
</evidence>
<dbReference type="InterPro" id="IPR001810">
    <property type="entry name" value="F-box_dom"/>
</dbReference>
<dbReference type="PROSITE" id="PS51184">
    <property type="entry name" value="JMJC"/>
    <property type="match status" value="1"/>
</dbReference>
<evidence type="ECO:0000256" key="2">
    <source>
        <dbReference type="ARBA" id="ARBA00022723"/>
    </source>
</evidence>
<dbReference type="InterPro" id="IPR003347">
    <property type="entry name" value="JmjC_dom"/>
</dbReference>
<keyword evidence="3" id="KW-0560">Oxidoreductase</keyword>